<reference evidence="9 10" key="1">
    <citation type="journal article" date="2011" name="PLoS Genet.">
        <title>Comparative genomic analysis of human fungal pathogens causing paracoccidioidomycosis.</title>
        <authorList>
            <person name="Desjardins C.A."/>
            <person name="Champion M.D."/>
            <person name="Holder J.W."/>
            <person name="Muszewska A."/>
            <person name="Goldberg J."/>
            <person name="Bailao A.M."/>
            <person name="Brigido M.M."/>
            <person name="Ferreira M.E."/>
            <person name="Garcia A.M."/>
            <person name="Grynberg M."/>
            <person name="Gujja S."/>
            <person name="Heiman D.I."/>
            <person name="Henn M.R."/>
            <person name="Kodira C.D."/>
            <person name="Leon-Narvaez H."/>
            <person name="Longo L.V."/>
            <person name="Ma L.J."/>
            <person name="Malavazi I."/>
            <person name="Matsuo A.L."/>
            <person name="Morais F.V."/>
            <person name="Pereira M."/>
            <person name="Rodriguez-Brito S."/>
            <person name="Sakthikumar S."/>
            <person name="Salem-Izacc S.M."/>
            <person name="Sykes S.M."/>
            <person name="Teixeira M.M."/>
            <person name="Vallejo M.C."/>
            <person name="Walter M.E."/>
            <person name="Yandava C."/>
            <person name="Young S."/>
            <person name="Zeng Q."/>
            <person name="Zucker J."/>
            <person name="Felipe M.S."/>
            <person name="Goldman G.H."/>
            <person name="Haas B.J."/>
            <person name="McEwen J.G."/>
            <person name="Nino-Vega G."/>
            <person name="Puccia R."/>
            <person name="San-Blas G."/>
            <person name="Soares C.M."/>
            <person name="Birren B.W."/>
            <person name="Cuomo C.A."/>
        </authorList>
    </citation>
    <scope>NUCLEOTIDE SEQUENCE [LARGE SCALE GENOMIC DNA]</scope>
    <source>
        <strain evidence="10">ATCC MYA-826 / Pb01</strain>
    </source>
</reference>
<organism evidence="9 10">
    <name type="scientific">Paracoccidioides lutzii (strain ATCC MYA-826 / Pb01)</name>
    <name type="common">Paracoccidioides brasiliensis</name>
    <dbReference type="NCBI Taxonomy" id="502779"/>
    <lineage>
        <taxon>Eukaryota</taxon>
        <taxon>Fungi</taxon>
        <taxon>Dikarya</taxon>
        <taxon>Ascomycota</taxon>
        <taxon>Pezizomycotina</taxon>
        <taxon>Eurotiomycetes</taxon>
        <taxon>Eurotiomycetidae</taxon>
        <taxon>Onygenales</taxon>
        <taxon>Ajellomycetaceae</taxon>
        <taxon>Paracoccidioides</taxon>
    </lineage>
</organism>
<dbReference type="CDD" id="cd17330">
    <property type="entry name" value="MFS_SLC46_TetA_like"/>
    <property type="match status" value="1"/>
</dbReference>
<evidence type="ECO:0000256" key="4">
    <source>
        <dbReference type="ARBA" id="ARBA00022989"/>
    </source>
</evidence>
<keyword evidence="5 7" id="KW-0472">Membrane</keyword>
<dbReference type="OMA" id="PWKELQP"/>
<feature type="transmembrane region" description="Helical" evidence="7">
    <location>
        <begin position="299"/>
        <end position="318"/>
    </location>
</feature>
<dbReference type="HOGENOM" id="CLU_001265_54_5_1"/>
<evidence type="ECO:0000256" key="1">
    <source>
        <dbReference type="ARBA" id="ARBA00004141"/>
    </source>
</evidence>
<dbReference type="Pfam" id="PF07690">
    <property type="entry name" value="MFS_1"/>
    <property type="match status" value="1"/>
</dbReference>
<dbReference type="VEuPathDB" id="FungiDB:PAAG_05757"/>
<dbReference type="SUPFAM" id="SSF103473">
    <property type="entry name" value="MFS general substrate transporter"/>
    <property type="match status" value="1"/>
</dbReference>
<evidence type="ECO:0000256" key="5">
    <source>
        <dbReference type="ARBA" id="ARBA00023136"/>
    </source>
</evidence>
<feature type="transmembrane region" description="Helical" evidence="7">
    <location>
        <begin position="390"/>
        <end position="410"/>
    </location>
</feature>
<dbReference type="KEGG" id="pbl:PAAG_05757"/>
<keyword evidence="2" id="KW-0813">Transport</keyword>
<protein>
    <recommendedName>
        <fullName evidence="8">Major facilitator superfamily (MFS) profile domain-containing protein</fullName>
    </recommendedName>
</protein>
<keyword evidence="10" id="KW-1185">Reference proteome</keyword>
<dbReference type="GO" id="GO:0022857">
    <property type="term" value="F:transmembrane transporter activity"/>
    <property type="evidence" value="ECO:0007669"/>
    <property type="project" value="InterPro"/>
</dbReference>
<dbReference type="PANTHER" id="PTHR23504:SF8">
    <property type="entry name" value="TRANSPORTER, PUTATIVE (AFU_ORTHOLOGUE AFUA_1G03730)-RELATED"/>
    <property type="match status" value="1"/>
</dbReference>
<evidence type="ECO:0000313" key="10">
    <source>
        <dbReference type="Proteomes" id="UP000002059"/>
    </source>
</evidence>
<dbReference type="InterPro" id="IPR036259">
    <property type="entry name" value="MFS_trans_sf"/>
</dbReference>
<dbReference type="Proteomes" id="UP000002059">
    <property type="component" value="Partially assembled WGS sequence"/>
</dbReference>
<keyword evidence="3 7" id="KW-0812">Transmembrane</keyword>
<evidence type="ECO:0000256" key="2">
    <source>
        <dbReference type="ARBA" id="ARBA00022448"/>
    </source>
</evidence>
<feature type="transmembrane region" description="Helical" evidence="7">
    <location>
        <begin position="104"/>
        <end position="127"/>
    </location>
</feature>
<accession>C1H4R7</accession>
<feature type="transmembrane region" description="Helical" evidence="7">
    <location>
        <begin position="12"/>
        <end position="34"/>
    </location>
</feature>
<name>C1H4R7_PARBA</name>
<evidence type="ECO:0000256" key="3">
    <source>
        <dbReference type="ARBA" id="ARBA00022692"/>
    </source>
</evidence>
<comment type="subcellular location">
    <subcellularLocation>
        <location evidence="1">Membrane</location>
        <topology evidence="1">Multi-pass membrane protein</topology>
    </subcellularLocation>
</comment>
<proteinExistence type="predicted"/>
<feature type="transmembrane region" description="Helical" evidence="7">
    <location>
        <begin position="148"/>
        <end position="170"/>
    </location>
</feature>
<dbReference type="EMBL" id="KN294006">
    <property type="protein sequence ID" value="EEH34711.2"/>
    <property type="molecule type" value="Genomic_DNA"/>
</dbReference>
<dbReference type="InterPro" id="IPR011701">
    <property type="entry name" value="MFS"/>
</dbReference>
<dbReference type="OrthoDB" id="10262656at2759"/>
<dbReference type="GO" id="GO:0016020">
    <property type="term" value="C:membrane"/>
    <property type="evidence" value="ECO:0007669"/>
    <property type="project" value="UniProtKB-SubCell"/>
</dbReference>
<evidence type="ECO:0000313" key="9">
    <source>
        <dbReference type="EMBL" id="EEH34711.2"/>
    </source>
</evidence>
<gene>
    <name evidence="9" type="ORF">PAAG_05757</name>
</gene>
<evidence type="ECO:0000256" key="6">
    <source>
        <dbReference type="SAM" id="MobiDB-lite"/>
    </source>
</evidence>
<dbReference type="PANTHER" id="PTHR23504">
    <property type="entry name" value="MAJOR FACILITATOR SUPERFAMILY DOMAIN-CONTAINING PROTEIN 10"/>
    <property type="match status" value="1"/>
</dbReference>
<dbReference type="RefSeq" id="XP_002792475.2">
    <property type="nucleotide sequence ID" value="XM_002792429.2"/>
</dbReference>
<feature type="transmembrane region" description="Helical" evidence="7">
    <location>
        <begin position="430"/>
        <end position="449"/>
    </location>
</feature>
<evidence type="ECO:0000256" key="7">
    <source>
        <dbReference type="SAM" id="Phobius"/>
    </source>
</evidence>
<feature type="transmembrane region" description="Helical" evidence="7">
    <location>
        <begin position="359"/>
        <end position="383"/>
    </location>
</feature>
<keyword evidence="4 7" id="KW-1133">Transmembrane helix</keyword>
<feature type="region of interest" description="Disordered" evidence="6">
    <location>
        <begin position="467"/>
        <end position="487"/>
    </location>
</feature>
<dbReference type="AlphaFoldDB" id="C1H4R7"/>
<feature type="domain" description="Major facilitator superfamily (MFS) profile" evidence="8">
    <location>
        <begin position="1"/>
        <end position="454"/>
    </location>
</feature>
<dbReference type="eggNOG" id="KOG2615">
    <property type="taxonomic scope" value="Eukaryota"/>
</dbReference>
<dbReference type="Gene3D" id="1.20.1250.20">
    <property type="entry name" value="MFS general substrate transporter like domains"/>
    <property type="match status" value="1"/>
</dbReference>
<dbReference type="InterPro" id="IPR020846">
    <property type="entry name" value="MFS_dom"/>
</dbReference>
<evidence type="ECO:0000259" key="8">
    <source>
        <dbReference type="PROSITE" id="PS50850"/>
    </source>
</evidence>
<sequence>MIRSLGVGENEVAKWVGFASATFSICQCLTAVPWGALSDRVGRKPIILCGLCITMIFSLLLGFSTSLPMVILSRACIGLGNGNVGIIRTVVAELVPEKELQPRAFSLMPLVWTVGSIFGPAFGGALADPAKKHEKWFGNSKFFKKYPFALPNIAVSVFFVIGIFTGALFLQETLASKRGHQDYGLTLVKILKRPFVNRKERKTSSGFIVDEAEPLLDPDTHRNNTNKGAHRPNLPWSQILTPQSNLILVAYATMSMHTVAYDSVFPVFLNHKPQNYENNPDVKLPFKFSGGFGIDSQQIGILYTIIGVVGMLIQFLIFPHAAHRYGVLNCLKAASIVFPVTYFLTPFLVLFPTSASRQLAAFVLLCCKLTCVVFSFPCCTILLTNSARSVGVLGTLNGVATSVSAIGKAVGPAALGGAFSLGVKKGYMILPWWMLGIIGTLSALPVFWAQESDRFVHNSDGNGCDDESGFTNADGNVEEDGELPQYQDDHDGAIEREECEVVNGKFSQRAL</sequence>
<feature type="transmembrane region" description="Helical" evidence="7">
    <location>
        <begin position="330"/>
        <end position="353"/>
    </location>
</feature>
<dbReference type="PROSITE" id="PS50850">
    <property type="entry name" value="MFS"/>
    <property type="match status" value="1"/>
</dbReference>
<feature type="transmembrane region" description="Helical" evidence="7">
    <location>
        <begin position="46"/>
        <end position="64"/>
    </location>
</feature>
<dbReference type="GeneID" id="9095545"/>